<name>A0A3M7RBH3_BRAPC</name>
<dbReference type="EMBL" id="REGN01003814">
    <property type="protein sequence ID" value="RNA20615.1"/>
    <property type="molecule type" value="Genomic_DNA"/>
</dbReference>
<dbReference type="AlphaFoldDB" id="A0A3M7RBH3"/>
<reference evidence="1 2" key="1">
    <citation type="journal article" date="2018" name="Sci. Rep.">
        <title>Genomic signatures of local adaptation to the degree of environmental predictability in rotifers.</title>
        <authorList>
            <person name="Franch-Gras L."/>
            <person name="Hahn C."/>
            <person name="Garcia-Roger E.M."/>
            <person name="Carmona M.J."/>
            <person name="Serra M."/>
            <person name="Gomez A."/>
        </authorList>
    </citation>
    <scope>NUCLEOTIDE SEQUENCE [LARGE SCALE GENOMIC DNA]</scope>
    <source>
        <strain evidence="1">HYR1</strain>
    </source>
</reference>
<protein>
    <submittedName>
        <fullName evidence="1">Uncharacterized protein</fullName>
    </submittedName>
</protein>
<dbReference type="Proteomes" id="UP000276133">
    <property type="component" value="Unassembled WGS sequence"/>
</dbReference>
<comment type="caution">
    <text evidence="1">The sequence shown here is derived from an EMBL/GenBank/DDBJ whole genome shotgun (WGS) entry which is preliminary data.</text>
</comment>
<evidence type="ECO:0000313" key="1">
    <source>
        <dbReference type="EMBL" id="RNA20615.1"/>
    </source>
</evidence>
<accession>A0A3M7RBH3</accession>
<proteinExistence type="predicted"/>
<organism evidence="1 2">
    <name type="scientific">Brachionus plicatilis</name>
    <name type="common">Marine rotifer</name>
    <name type="synonym">Brachionus muelleri</name>
    <dbReference type="NCBI Taxonomy" id="10195"/>
    <lineage>
        <taxon>Eukaryota</taxon>
        <taxon>Metazoa</taxon>
        <taxon>Spiralia</taxon>
        <taxon>Gnathifera</taxon>
        <taxon>Rotifera</taxon>
        <taxon>Eurotatoria</taxon>
        <taxon>Monogononta</taxon>
        <taxon>Pseudotrocha</taxon>
        <taxon>Ploima</taxon>
        <taxon>Brachionidae</taxon>
        <taxon>Brachionus</taxon>
    </lineage>
</organism>
<keyword evidence="2" id="KW-1185">Reference proteome</keyword>
<sequence length="68" mass="8325">MKILKISRNTSGHLEWIKGFWLVLSAQFQLENYKSIYKISKNIYKIEIKHNNRKNKQWIIETNYQLKI</sequence>
<gene>
    <name evidence="1" type="ORF">BpHYR1_024526</name>
</gene>
<evidence type="ECO:0000313" key="2">
    <source>
        <dbReference type="Proteomes" id="UP000276133"/>
    </source>
</evidence>